<reference evidence="3" key="1">
    <citation type="submission" date="2016-11" db="UniProtKB">
        <authorList>
            <consortium name="WormBaseParasite"/>
        </authorList>
    </citation>
    <scope>IDENTIFICATION</scope>
</reference>
<evidence type="ECO:0000313" key="2">
    <source>
        <dbReference type="Proteomes" id="UP000095287"/>
    </source>
</evidence>
<sequence length="46" mass="4743">MAPPLTFSLSWGTPVSAIHASGTEANASLTSNRSMSARRNPALANT</sequence>
<accession>A0A1I7YSG3</accession>
<proteinExistence type="predicted"/>
<feature type="region of interest" description="Disordered" evidence="1">
    <location>
        <begin position="23"/>
        <end position="46"/>
    </location>
</feature>
<dbReference type="AlphaFoldDB" id="A0A1I7YSG3"/>
<dbReference type="WBParaSite" id="L893_g19252.t1">
    <property type="protein sequence ID" value="L893_g19252.t1"/>
    <property type="gene ID" value="L893_g19252"/>
</dbReference>
<protein>
    <submittedName>
        <fullName evidence="3">Uncharacterized protein</fullName>
    </submittedName>
</protein>
<evidence type="ECO:0000256" key="1">
    <source>
        <dbReference type="SAM" id="MobiDB-lite"/>
    </source>
</evidence>
<evidence type="ECO:0000313" key="3">
    <source>
        <dbReference type="WBParaSite" id="L893_g19252.t1"/>
    </source>
</evidence>
<dbReference type="Proteomes" id="UP000095287">
    <property type="component" value="Unplaced"/>
</dbReference>
<name>A0A1I7YSG3_9BILA</name>
<organism evidence="2 3">
    <name type="scientific">Steinernema glaseri</name>
    <dbReference type="NCBI Taxonomy" id="37863"/>
    <lineage>
        <taxon>Eukaryota</taxon>
        <taxon>Metazoa</taxon>
        <taxon>Ecdysozoa</taxon>
        <taxon>Nematoda</taxon>
        <taxon>Chromadorea</taxon>
        <taxon>Rhabditida</taxon>
        <taxon>Tylenchina</taxon>
        <taxon>Panagrolaimomorpha</taxon>
        <taxon>Strongyloidoidea</taxon>
        <taxon>Steinernematidae</taxon>
        <taxon>Steinernema</taxon>
    </lineage>
</organism>
<keyword evidence="2" id="KW-1185">Reference proteome</keyword>